<dbReference type="InterPro" id="IPR005490">
    <property type="entry name" value="LD_TPept_cat_dom"/>
</dbReference>
<protein>
    <recommendedName>
        <fullName evidence="7">L,D-TPase catalytic domain-containing protein</fullName>
    </recommendedName>
</protein>
<keyword evidence="3" id="KW-0133">Cell shape</keyword>
<evidence type="ECO:0000256" key="3">
    <source>
        <dbReference type="ARBA" id="ARBA00022960"/>
    </source>
</evidence>
<dbReference type="GO" id="GO:0008360">
    <property type="term" value="P:regulation of cell shape"/>
    <property type="evidence" value="ECO:0007669"/>
    <property type="project" value="UniProtKB-KW"/>
</dbReference>
<dbReference type="PROSITE" id="PS52029">
    <property type="entry name" value="LD_TPASE"/>
    <property type="match status" value="1"/>
</dbReference>
<evidence type="ECO:0000256" key="4">
    <source>
        <dbReference type="ARBA" id="ARBA00022984"/>
    </source>
</evidence>
<dbReference type="GO" id="GO:0071555">
    <property type="term" value="P:cell wall organization"/>
    <property type="evidence" value="ECO:0007669"/>
    <property type="project" value="UniProtKB-KW"/>
</dbReference>
<dbReference type="CDD" id="cd16913">
    <property type="entry name" value="YkuD_like"/>
    <property type="match status" value="1"/>
</dbReference>
<accession>A0A1W1CZQ8</accession>
<feature type="domain" description="L,D-TPase catalytic" evidence="7">
    <location>
        <begin position="60"/>
        <end position="175"/>
    </location>
</feature>
<dbReference type="UniPathway" id="UPA00219"/>
<dbReference type="PANTHER" id="PTHR30582">
    <property type="entry name" value="L,D-TRANSPEPTIDASE"/>
    <property type="match status" value="1"/>
</dbReference>
<feature type="region of interest" description="Disordered" evidence="6">
    <location>
        <begin position="1"/>
        <end position="50"/>
    </location>
</feature>
<dbReference type="PANTHER" id="PTHR30582:SF2">
    <property type="entry name" value="L,D-TRANSPEPTIDASE YCIB-RELATED"/>
    <property type="match status" value="1"/>
</dbReference>
<proteinExistence type="predicted"/>
<dbReference type="InterPro" id="IPR050979">
    <property type="entry name" value="LD-transpeptidase"/>
</dbReference>
<feature type="compositionally biased region" description="Basic and acidic residues" evidence="6">
    <location>
        <begin position="1"/>
        <end position="11"/>
    </location>
</feature>
<dbReference type="GO" id="GO:0005576">
    <property type="term" value="C:extracellular region"/>
    <property type="evidence" value="ECO:0007669"/>
    <property type="project" value="TreeGrafter"/>
</dbReference>
<evidence type="ECO:0000259" key="7">
    <source>
        <dbReference type="PROSITE" id="PS52029"/>
    </source>
</evidence>
<organism evidence="8">
    <name type="scientific">hydrothermal vent metagenome</name>
    <dbReference type="NCBI Taxonomy" id="652676"/>
    <lineage>
        <taxon>unclassified sequences</taxon>
        <taxon>metagenomes</taxon>
        <taxon>ecological metagenomes</taxon>
    </lineage>
</organism>
<dbReference type="Gene3D" id="2.40.440.10">
    <property type="entry name" value="L,D-transpeptidase catalytic domain-like"/>
    <property type="match status" value="1"/>
</dbReference>
<dbReference type="SUPFAM" id="SSF141523">
    <property type="entry name" value="L,D-transpeptidase catalytic domain-like"/>
    <property type="match status" value="1"/>
</dbReference>
<dbReference type="GO" id="GO:0071972">
    <property type="term" value="F:peptidoglycan L,D-transpeptidase activity"/>
    <property type="evidence" value="ECO:0007669"/>
    <property type="project" value="TreeGrafter"/>
</dbReference>
<feature type="compositionally biased region" description="Basic residues" evidence="6">
    <location>
        <begin position="12"/>
        <end position="50"/>
    </location>
</feature>
<dbReference type="GO" id="GO:0018104">
    <property type="term" value="P:peptidoglycan-protein cross-linking"/>
    <property type="evidence" value="ECO:0007669"/>
    <property type="project" value="TreeGrafter"/>
</dbReference>
<gene>
    <name evidence="8" type="ORF">MNB_SV-13-1712</name>
</gene>
<name>A0A1W1CZQ8_9ZZZZ</name>
<dbReference type="InterPro" id="IPR038063">
    <property type="entry name" value="Transpep_catalytic_dom"/>
</dbReference>
<sequence>MKKKKLAENKRLQKKKKLAKKKKLEKKRLAKKKKDAKAKKLKKKKLAKKREKITGKKGHITARVDISQQRMNVYRGKKLLHTWKVSTARKGHRTPTGNFKAQVVKKMHYSSLYNNSPMPYTIFYDGNYAIHGTKSTRKLGRPASHGCVRLHTNNAKKLYKLARKYGRKNMSIKIVR</sequence>
<dbReference type="AlphaFoldDB" id="A0A1W1CZQ8"/>
<keyword evidence="5" id="KW-0961">Cell wall biogenesis/degradation</keyword>
<evidence type="ECO:0000256" key="2">
    <source>
        <dbReference type="ARBA" id="ARBA00022679"/>
    </source>
</evidence>
<reference evidence="8" key="1">
    <citation type="submission" date="2016-10" db="EMBL/GenBank/DDBJ databases">
        <authorList>
            <person name="de Groot N.N."/>
        </authorList>
    </citation>
    <scope>NUCLEOTIDE SEQUENCE</scope>
</reference>
<dbReference type="EMBL" id="FPHM01000213">
    <property type="protein sequence ID" value="SFV71205.1"/>
    <property type="molecule type" value="Genomic_DNA"/>
</dbReference>
<evidence type="ECO:0000256" key="1">
    <source>
        <dbReference type="ARBA" id="ARBA00004752"/>
    </source>
</evidence>
<evidence type="ECO:0000313" key="8">
    <source>
        <dbReference type="EMBL" id="SFV71205.1"/>
    </source>
</evidence>
<keyword evidence="4" id="KW-0573">Peptidoglycan synthesis</keyword>
<evidence type="ECO:0000256" key="5">
    <source>
        <dbReference type="ARBA" id="ARBA00023316"/>
    </source>
</evidence>
<evidence type="ECO:0000256" key="6">
    <source>
        <dbReference type="SAM" id="MobiDB-lite"/>
    </source>
</evidence>
<comment type="pathway">
    <text evidence="1">Cell wall biogenesis; peptidoglycan biosynthesis.</text>
</comment>
<keyword evidence="2" id="KW-0808">Transferase</keyword>
<dbReference type="GO" id="GO:0016740">
    <property type="term" value="F:transferase activity"/>
    <property type="evidence" value="ECO:0007669"/>
    <property type="project" value="UniProtKB-KW"/>
</dbReference>
<dbReference type="Pfam" id="PF03734">
    <property type="entry name" value="YkuD"/>
    <property type="match status" value="1"/>
</dbReference>